<feature type="region of interest" description="Disordered" evidence="12">
    <location>
        <begin position="1"/>
        <end position="22"/>
    </location>
</feature>
<evidence type="ECO:0000313" key="17">
    <source>
        <dbReference type="Proteomes" id="UP000051562"/>
    </source>
</evidence>
<comment type="pathway">
    <text evidence="2">Glycan metabolism; osmoregulated periplasmic glucan (OPG) biosynthesis.</text>
</comment>
<keyword evidence="11 13" id="KW-0472">Membrane</keyword>
<keyword evidence="6" id="KW-0997">Cell inner membrane</keyword>
<feature type="transmembrane region" description="Helical" evidence="13">
    <location>
        <begin position="531"/>
        <end position="555"/>
    </location>
</feature>
<gene>
    <name evidence="15" type="ORF">ARD30_18745</name>
    <name evidence="16" type="ORF">SAMN05660750_00535</name>
</gene>
<feature type="transmembrane region" description="Helical" evidence="13">
    <location>
        <begin position="76"/>
        <end position="101"/>
    </location>
</feature>
<reference evidence="16 18" key="2">
    <citation type="submission" date="2017-02" db="EMBL/GenBank/DDBJ databases">
        <authorList>
            <person name="Peterson S.W."/>
        </authorList>
    </citation>
    <scope>NUCLEOTIDE SEQUENCE [LARGE SCALE GENOMIC DNA]</scope>
    <source>
        <strain evidence="16 18">DSM 9653</strain>
    </source>
</reference>
<organism evidence="15 17">
    <name type="scientific">Bosea thiooxidans</name>
    <dbReference type="NCBI Taxonomy" id="53254"/>
    <lineage>
        <taxon>Bacteria</taxon>
        <taxon>Pseudomonadati</taxon>
        <taxon>Pseudomonadota</taxon>
        <taxon>Alphaproteobacteria</taxon>
        <taxon>Hyphomicrobiales</taxon>
        <taxon>Boseaceae</taxon>
        <taxon>Bosea</taxon>
    </lineage>
</organism>
<keyword evidence="17" id="KW-1185">Reference proteome</keyword>
<dbReference type="AlphaFoldDB" id="A0A0Q3I2S7"/>
<evidence type="ECO:0000256" key="9">
    <source>
        <dbReference type="ARBA" id="ARBA00022692"/>
    </source>
</evidence>
<accession>A0A0Q3I2S7</accession>
<evidence type="ECO:0000313" key="16">
    <source>
        <dbReference type="EMBL" id="SKB39327.1"/>
    </source>
</evidence>
<feature type="domain" description="Glycosyltransferase 2-like" evidence="14">
    <location>
        <begin position="229"/>
        <end position="443"/>
    </location>
</feature>
<evidence type="ECO:0000256" key="10">
    <source>
        <dbReference type="ARBA" id="ARBA00022989"/>
    </source>
</evidence>
<feature type="transmembrane region" description="Helical" evidence="13">
    <location>
        <begin position="431"/>
        <end position="449"/>
    </location>
</feature>
<dbReference type="InterPro" id="IPR050321">
    <property type="entry name" value="Glycosyltr_2/OpgH_subfam"/>
</dbReference>
<feature type="transmembrane region" description="Helical" evidence="13">
    <location>
        <begin position="561"/>
        <end position="583"/>
    </location>
</feature>
<dbReference type="PANTHER" id="PTHR43867:SF5">
    <property type="entry name" value="GLUCANS BIOSYNTHESIS GLUCOSYLTRANSFERASE H"/>
    <property type="match status" value="1"/>
</dbReference>
<feature type="transmembrane region" description="Helical" evidence="13">
    <location>
        <begin position="398"/>
        <end position="419"/>
    </location>
</feature>
<keyword evidence="5" id="KW-1003">Cell membrane</keyword>
<evidence type="ECO:0000313" key="15">
    <source>
        <dbReference type="EMBL" id="KQK29271.1"/>
    </source>
</evidence>
<evidence type="ECO:0000256" key="5">
    <source>
        <dbReference type="ARBA" id="ARBA00022475"/>
    </source>
</evidence>
<dbReference type="NCBIfam" id="NF003958">
    <property type="entry name" value="PRK05454.2-1"/>
    <property type="match status" value="1"/>
</dbReference>
<keyword evidence="10 13" id="KW-1133">Transmembrane helix</keyword>
<dbReference type="EMBL" id="LMAR01000051">
    <property type="protein sequence ID" value="KQK29271.1"/>
    <property type="molecule type" value="Genomic_DNA"/>
</dbReference>
<dbReference type="SUPFAM" id="SSF53448">
    <property type="entry name" value="Nucleotide-diphospho-sugar transferases"/>
    <property type="match status" value="1"/>
</dbReference>
<sequence>MTETAMNQRPAPTTFRPAAQEGAPIGFTPAGLQNEAGLRRRRLFVLALNLATLALLLGGLAHVLGAGGWSAADVAIFVAFLFGAPWTVLGFWNAVIGLWLLHGRREGLKQVAPFALAGERATPLVLRTAVLMTLRNEDPERAFRRLRVVKDSLDVTGEGVWFDYFVLSDTSDPVVAAAEEALAERWAREIGEPARLTYRRRSDNAGFKAGNLRDFCERWGERYELMLPLDADSVMAGETILGMARMMQAHPRLGILQSLVVGMPSRSAFARIFQFGMRHGMRPYTMGSAWWGGDCGPFWGHNALVRIAPFRDCCHLPVLPGKPPLGGAVMSHDQVEATLMRRAGYEVRVLPVEGGSWEENPPTMLDFAKRDLRWCLGNLQYLKLLDLPDLKPMSRFQLVWAILMFLGLPAWTLMIALLPLEVVEARAIADYPTVAAACLYLLFLAMYLSPKLAGFADILLTRGGVRRYGGAGRFLLSAAIEVLFAFLQGAVSSFRTTLFMVGLLFGKARIGWNGQARDAHALSFATAFAGLWPHFLFGSYLFTALGMLAPAVLLWSLPLTAGYVLAIPFAMLTAWPAAGAWLVRHGLCGIPEDFDMPPVLAAIRDGERA</sequence>
<keyword evidence="9 13" id="KW-0812">Transmembrane</keyword>
<evidence type="ECO:0000256" key="6">
    <source>
        <dbReference type="ARBA" id="ARBA00022519"/>
    </source>
</evidence>
<dbReference type="NCBIfam" id="NF003962">
    <property type="entry name" value="PRK05454.2-5"/>
    <property type="match status" value="1"/>
</dbReference>
<feature type="compositionally biased region" description="Polar residues" evidence="12">
    <location>
        <begin position="1"/>
        <end position="11"/>
    </location>
</feature>
<proteinExistence type="inferred from homology"/>
<evidence type="ECO:0000256" key="7">
    <source>
        <dbReference type="ARBA" id="ARBA00022676"/>
    </source>
</evidence>
<name>A0A0Q3I2S7_9HYPH</name>
<dbReference type="PANTHER" id="PTHR43867">
    <property type="entry name" value="CELLULOSE SYNTHASE CATALYTIC SUBUNIT A [UDP-FORMING]"/>
    <property type="match status" value="1"/>
</dbReference>
<dbReference type="STRING" id="53254.SAMN05660750_00535"/>
<protein>
    <recommendedName>
        <fullName evidence="4">Glucans biosynthesis glucosyltransferase H</fullName>
    </recommendedName>
</protein>
<evidence type="ECO:0000256" key="4">
    <source>
        <dbReference type="ARBA" id="ARBA00020585"/>
    </source>
</evidence>
<dbReference type="Pfam" id="PF13632">
    <property type="entry name" value="Glyco_trans_2_3"/>
    <property type="match status" value="1"/>
</dbReference>
<evidence type="ECO:0000256" key="8">
    <source>
        <dbReference type="ARBA" id="ARBA00022679"/>
    </source>
</evidence>
<evidence type="ECO:0000256" key="13">
    <source>
        <dbReference type="SAM" id="Phobius"/>
    </source>
</evidence>
<keyword evidence="8 15" id="KW-0808">Transferase</keyword>
<dbReference type="GO" id="GO:0016758">
    <property type="term" value="F:hexosyltransferase activity"/>
    <property type="evidence" value="ECO:0007669"/>
    <property type="project" value="TreeGrafter"/>
</dbReference>
<dbReference type="NCBIfam" id="NF003963">
    <property type="entry name" value="PRK05454.2-6"/>
    <property type="match status" value="1"/>
</dbReference>
<dbReference type="Proteomes" id="UP000051562">
    <property type="component" value="Unassembled WGS sequence"/>
</dbReference>
<dbReference type="InterPro" id="IPR029044">
    <property type="entry name" value="Nucleotide-diphossugar_trans"/>
</dbReference>
<dbReference type="Proteomes" id="UP000190130">
    <property type="component" value="Unassembled WGS sequence"/>
</dbReference>
<evidence type="ECO:0000256" key="12">
    <source>
        <dbReference type="SAM" id="MobiDB-lite"/>
    </source>
</evidence>
<dbReference type="EMBL" id="FUYX01000001">
    <property type="protein sequence ID" value="SKB39327.1"/>
    <property type="molecule type" value="Genomic_DNA"/>
</dbReference>
<dbReference type="Gene3D" id="3.90.550.10">
    <property type="entry name" value="Spore Coat Polysaccharide Biosynthesis Protein SpsA, Chain A"/>
    <property type="match status" value="1"/>
</dbReference>
<keyword evidence="7" id="KW-0328">Glycosyltransferase</keyword>
<evidence type="ECO:0000256" key="1">
    <source>
        <dbReference type="ARBA" id="ARBA00004429"/>
    </source>
</evidence>
<comment type="subcellular location">
    <subcellularLocation>
        <location evidence="1">Cell inner membrane</location>
        <topology evidence="1">Multi-pass membrane protein</topology>
    </subcellularLocation>
</comment>
<feature type="transmembrane region" description="Helical" evidence="13">
    <location>
        <begin position="470"/>
        <end position="487"/>
    </location>
</feature>
<dbReference type="InterPro" id="IPR001173">
    <property type="entry name" value="Glyco_trans_2-like"/>
</dbReference>
<evidence type="ECO:0000259" key="14">
    <source>
        <dbReference type="Pfam" id="PF13632"/>
    </source>
</evidence>
<evidence type="ECO:0000313" key="18">
    <source>
        <dbReference type="Proteomes" id="UP000190130"/>
    </source>
</evidence>
<evidence type="ECO:0000256" key="3">
    <source>
        <dbReference type="ARBA" id="ARBA00009337"/>
    </source>
</evidence>
<dbReference type="GO" id="GO:0005886">
    <property type="term" value="C:plasma membrane"/>
    <property type="evidence" value="ECO:0007669"/>
    <property type="project" value="UniProtKB-SubCell"/>
</dbReference>
<comment type="similarity">
    <text evidence="3">Belongs to the glycosyltransferase 2 family. OpgH subfamily.</text>
</comment>
<evidence type="ECO:0000256" key="11">
    <source>
        <dbReference type="ARBA" id="ARBA00023136"/>
    </source>
</evidence>
<reference evidence="15 17" key="1">
    <citation type="submission" date="2015-10" db="EMBL/GenBank/DDBJ databases">
        <title>Draft genome of Bosea thiooxidans.</title>
        <authorList>
            <person name="Wang X."/>
        </authorList>
    </citation>
    <scope>NUCLEOTIDE SEQUENCE [LARGE SCALE GENOMIC DNA]</scope>
    <source>
        <strain evidence="15 17">CGMCC 9174</strain>
    </source>
</reference>
<evidence type="ECO:0000256" key="2">
    <source>
        <dbReference type="ARBA" id="ARBA00005001"/>
    </source>
</evidence>
<feature type="transmembrane region" description="Helical" evidence="13">
    <location>
        <begin position="43"/>
        <end position="64"/>
    </location>
</feature>